<dbReference type="PANTHER" id="PTHR21445:SF0">
    <property type="entry name" value="APURINIC-APYRIMIDINIC ENDONUCLEASE"/>
    <property type="match status" value="1"/>
</dbReference>
<dbReference type="GO" id="GO:0003906">
    <property type="term" value="F:DNA-(apurinic or apyrimidinic site) endonuclease activity"/>
    <property type="evidence" value="ECO:0007669"/>
    <property type="project" value="TreeGrafter"/>
</dbReference>
<keyword evidence="9" id="KW-0255">Endonuclease</keyword>
<dbReference type="PROSITE" id="PS00731">
    <property type="entry name" value="AP_NUCLEASE_F2_3"/>
    <property type="match status" value="1"/>
</dbReference>
<evidence type="ECO:0000256" key="3">
    <source>
        <dbReference type="ARBA" id="ARBA00022723"/>
    </source>
</evidence>
<keyword evidence="9" id="KW-0540">Nuclease</keyword>
<protein>
    <submittedName>
        <fullName evidence="9">AP (Apurinic) endonuclease family 2</fullName>
    </submittedName>
</protein>
<dbReference type="Gene3D" id="3.20.20.150">
    <property type="entry name" value="Divalent-metal-dependent TIM barrel enzymes"/>
    <property type="match status" value="1"/>
</dbReference>
<dbReference type="GO" id="GO:0008270">
    <property type="term" value="F:zinc ion binding"/>
    <property type="evidence" value="ECO:0007669"/>
    <property type="project" value="InterPro"/>
</dbReference>
<evidence type="ECO:0000256" key="2">
    <source>
        <dbReference type="ARBA" id="ARBA00005340"/>
    </source>
</evidence>
<dbReference type="GO" id="GO:0003677">
    <property type="term" value="F:DNA binding"/>
    <property type="evidence" value="ECO:0007669"/>
    <property type="project" value="InterPro"/>
</dbReference>
<dbReference type="EMBL" id="MK500491">
    <property type="protein sequence ID" value="QBK90498.1"/>
    <property type="molecule type" value="Genomic_DNA"/>
</dbReference>
<comment type="similarity">
    <text evidence="2">Belongs to the AP endonuclease 2 family.</text>
</comment>
<dbReference type="PROSITE" id="PS51432">
    <property type="entry name" value="AP_NUCLEASE_F2_4"/>
    <property type="match status" value="1"/>
</dbReference>
<evidence type="ECO:0000256" key="6">
    <source>
        <dbReference type="ARBA" id="ARBA00022833"/>
    </source>
</evidence>
<dbReference type="SUPFAM" id="SSF51658">
    <property type="entry name" value="Xylose isomerase-like"/>
    <property type="match status" value="1"/>
</dbReference>
<dbReference type="PANTHER" id="PTHR21445">
    <property type="entry name" value="ENDONUCLEASE IV ENDODEOXYRIBONUCLEASE IV"/>
    <property type="match status" value="1"/>
</dbReference>
<name>A0A481Z3M3_9VIRU</name>
<dbReference type="InterPro" id="IPR036237">
    <property type="entry name" value="Xyl_isomerase-like_sf"/>
</dbReference>
<keyword evidence="6" id="KW-0862">Zinc</keyword>
<dbReference type="InterPro" id="IPR013022">
    <property type="entry name" value="Xyl_isomerase-like_TIM-brl"/>
</dbReference>
<dbReference type="InterPro" id="IPR001719">
    <property type="entry name" value="AP_endonuc_2"/>
</dbReference>
<evidence type="ECO:0000256" key="5">
    <source>
        <dbReference type="ARBA" id="ARBA00022801"/>
    </source>
</evidence>
<gene>
    <name evidence="9" type="ORF">LCPAC103_01790</name>
</gene>
<organism evidence="9">
    <name type="scientific">Pithovirus LCPAC103</name>
    <dbReference type="NCBI Taxonomy" id="2506588"/>
    <lineage>
        <taxon>Viruses</taxon>
        <taxon>Pithoviruses</taxon>
    </lineage>
</organism>
<dbReference type="InterPro" id="IPR018246">
    <property type="entry name" value="AP_endonuc_F2_Zn_BS"/>
</dbReference>
<accession>A0A481Z3M3</accession>
<dbReference type="GO" id="GO:0008081">
    <property type="term" value="F:phosphoric diester hydrolase activity"/>
    <property type="evidence" value="ECO:0007669"/>
    <property type="project" value="TreeGrafter"/>
</dbReference>
<evidence type="ECO:0000256" key="7">
    <source>
        <dbReference type="ARBA" id="ARBA00023204"/>
    </source>
</evidence>
<feature type="domain" description="Xylose isomerase-like TIM barrel" evidence="8">
    <location>
        <begin position="47"/>
        <end position="247"/>
    </location>
</feature>
<evidence type="ECO:0000313" key="9">
    <source>
        <dbReference type="EMBL" id="QBK90498.1"/>
    </source>
</evidence>
<evidence type="ECO:0000256" key="1">
    <source>
        <dbReference type="ARBA" id="ARBA00001947"/>
    </source>
</evidence>
<keyword evidence="7" id="KW-0234">DNA repair</keyword>
<keyword evidence="3" id="KW-0479">Metal-binding</keyword>
<dbReference type="SMART" id="SM00518">
    <property type="entry name" value="AP2Ec"/>
    <property type="match status" value="1"/>
</dbReference>
<comment type="cofactor">
    <cofactor evidence="1">
        <name>Zn(2+)</name>
        <dbReference type="ChEBI" id="CHEBI:29105"/>
    </cofactor>
</comment>
<evidence type="ECO:0000259" key="8">
    <source>
        <dbReference type="Pfam" id="PF01261"/>
    </source>
</evidence>
<reference evidence="9" key="1">
    <citation type="journal article" date="2019" name="MBio">
        <title>Virus Genomes from Deep Sea Sediments Expand the Ocean Megavirome and Support Independent Origins of Viral Gigantism.</title>
        <authorList>
            <person name="Backstrom D."/>
            <person name="Yutin N."/>
            <person name="Jorgensen S.L."/>
            <person name="Dharamshi J."/>
            <person name="Homa F."/>
            <person name="Zaremba-Niedwiedzka K."/>
            <person name="Spang A."/>
            <person name="Wolf Y.I."/>
            <person name="Koonin E.V."/>
            <person name="Ettema T.J."/>
        </authorList>
    </citation>
    <scope>NUCLEOTIDE SEQUENCE</scope>
</reference>
<evidence type="ECO:0000256" key="4">
    <source>
        <dbReference type="ARBA" id="ARBA00022763"/>
    </source>
</evidence>
<keyword evidence="4" id="KW-0227">DNA damage</keyword>
<dbReference type="Pfam" id="PF01261">
    <property type="entry name" value="AP_endonuc_2"/>
    <property type="match status" value="1"/>
</dbReference>
<keyword evidence="5" id="KW-0378">Hydrolase</keyword>
<dbReference type="GO" id="GO:0006284">
    <property type="term" value="P:base-excision repair"/>
    <property type="evidence" value="ECO:0007669"/>
    <property type="project" value="TreeGrafter"/>
</dbReference>
<sequence>METENVGYHLPIPEGLVVSLYLVNKSEPAPGLPIQTFLGRNDALTLEELTEVDRKICRGIIRRHKIRFYNHGPFKINLCTMLDPTKVIARRCAEGYLMRAFDLESRGVVFHVGKHVKLSPELGLSKMIQSLVYLASKAQPDCPVLLETPAGQGTELVVGYEAFSQFYRAIKLRTGDRLKVCIDTCHVFAGGDCPLEYIQNWIAEHGTESIGLVHFNDSKTPLGSRKDRHEPYLSGEGNIGLETMMKVAQLCQAQAIDMVTE</sequence>
<proteinExistence type="inferred from homology"/>